<dbReference type="GO" id="GO:0005886">
    <property type="term" value="C:plasma membrane"/>
    <property type="evidence" value="ECO:0007669"/>
    <property type="project" value="UniProtKB-SubCell"/>
</dbReference>
<dbReference type="Gene3D" id="1.10.3810.10">
    <property type="entry name" value="Biosynthetic peptidoglycan transglycosylase-like"/>
    <property type="match status" value="1"/>
</dbReference>
<evidence type="ECO:0000256" key="12">
    <source>
        <dbReference type="ARBA" id="ARBA00023136"/>
    </source>
</evidence>
<dbReference type="GO" id="GO:0030288">
    <property type="term" value="C:outer membrane-bounded periplasmic space"/>
    <property type="evidence" value="ECO:0007669"/>
    <property type="project" value="TreeGrafter"/>
</dbReference>
<dbReference type="SUPFAM" id="SSF56601">
    <property type="entry name" value="beta-lactamase/transpeptidase-like"/>
    <property type="match status" value="1"/>
</dbReference>
<dbReference type="GO" id="GO:0008360">
    <property type="term" value="P:regulation of cell shape"/>
    <property type="evidence" value="ECO:0007669"/>
    <property type="project" value="UniProtKB-KW"/>
</dbReference>
<keyword evidence="4" id="KW-1003">Cell membrane</keyword>
<dbReference type="GO" id="GO:0006508">
    <property type="term" value="P:proteolysis"/>
    <property type="evidence" value="ECO:0007669"/>
    <property type="project" value="UniProtKB-KW"/>
</dbReference>
<sequence>MKRILGVLFILVATPLLFITQRAIVAEIDVAETMKSNLAETVQFTAPSYELPIMMKDRDGDVFSEVYVEWRTPLPLPGIPLFAKQLFLESEDNQFYTHRGYDISAIIRAFIANSKTDRLQQGGSTITQQLIRMQYLTTDKTYERKIVELLYAAELEKQMTKDEILEAYLNEMYFGNRVYGIGAAATYYFNRPIQELNDAEIAFISAIPNNPSLYDPLVNFKGTKARQERLLDTMQKNDVITMKEAEQLKGMPIQLSLKTKINNHPMYSDYVMKEFKALIAQKEGLSKKMAYAENADEKKPLQIMLDERIAQVLREGIIIDTALHPIKQAADEKALSALLQPGNLQAGAAVIDNQTREIVSIFGGRDYVSPHFHRAFQAVRQPGSAIKPLLVYGPLFENHPYTEYTPVNSGPICIQSYCPKNVGGYTYGTTTIQEAFRHSHNTTAVRMLQLTGIDTAFSYLEPFAFQSVSSADMNYPAALGGLQKGVTPLELANAFTSFIDGTYSQPRAIRTVKNRQGTVLYEWNDERTSIWSPFTVATIRALMKDVVLNGTGKGVPYTPPYTGIKTGTTDHYKDLWTAGLNERYTTAVWLGYDTPSSIQFASQQKRHLQAIGELLKVYE</sequence>
<name>A0A380C9S5_SPOPA</name>
<accession>A0A380C9S5</accession>
<dbReference type="Proteomes" id="UP000254519">
    <property type="component" value="Unassembled WGS sequence"/>
</dbReference>
<dbReference type="PANTHER" id="PTHR32282">
    <property type="entry name" value="BINDING PROTEIN TRANSPEPTIDASE, PUTATIVE-RELATED"/>
    <property type="match status" value="1"/>
</dbReference>
<keyword evidence="9" id="KW-0378">Hydrolase</keyword>
<keyword evidence="20" id="KW-1185">Reference proteome</keyword>
<keyword evidence="7" id="KW-0328">Glycosyltransferase</keyword>
<proteinExistence type="inferred from homology"/>
<dbReference type="EMBL" id="UGYZ01000002">
    <property type="protein sequence ID" value="SUJ15008.1"/>
    <property type="molecule type" value="Genomic_DNA"/>
</dbReference>
<keyword evidence="14" id="KW-0961">Cell wall biogenesis/degradation</keyword>
<dbReference type="Gene3D" id="3.40.710.10">
    <property type="entry name" value="DD-peptidase/beta-lactamase superfamily"/>
    <property type="match status" value="1"/>
</dbReference>
<comment type="catalytic activity">
    <reaction evidence="16">
        <text>[GlcNAc-(1-&gt;4)-Mur2Ac(oyl-L-Ala-gamma-D-Glu-L-Lys-D-Ala-D-Ala)](n)-di-trans,octa-cis-undecaprenyl diphosphate + beta-D-GlcNAc-(1-&gt;4)-Mur2Ac(oyl-L-Ala-gamma-D-Glu-L-Lys-D-Ala-D-Ala)-di-trans,octa-cis-undecaprenyl diphosphate = [GlcNAc-(1-&gt;4)-Mur2Ac(oyl-L-Ala-gamma-D-Glu-L-Lys-D-Ala-D-Ala)](n+1)-di-trans,octa-cis-undecaprenyl diphosphate + di-trans,octa-cis-undecaprenyl diphosphate + H(+)</text>
        <dbReference type="Rhea" id="RHEA:23708"/>
        <dbReference type="Rhea" id="RHEA-COMP:9602"/>
        <dbReference type="Rhea" id="RHEA-COMP:9603"/>
        <dbReference type="ChEBI" id="CHEBI:15378"/>
        <dbReference type="ChEBI" id="CHEBI:58405"/>
        <dbReference type="ChEBI" id="CHEBI:60033"/>
        <dbReference type="ChEBI" id="CHEBI:78435"/>
        <dbReference type="EC" id="2.4.99.28"/>
    </reaction>
</comment>
<evidence type="ECO:0000259" key="17">
    <source>
        <dbReference type="Pfam" id="PF00905"/>
    </source>
</evidence>
<dbReference type="GO" id="GO:0071555">
    <property type="term" value="P:cell wall organization"/>
    <property type="evidence" value="ECO:0007669"/>
    <property type="project" value="UniProtKB-KW"/>
</dbReference>
<evidence type="ECO:0000256" key="16">
    <source>
        <dbReference type="ARBA" id="ARBA00049902"/>
    </source>
</evidence>
<keyword evidence="6" id="KW-0645">Protease</keyword>
<dbReference type="GO" id="GO:0008658">
    <property type="term" value="F:penicillin binding"/>
    <property type="evidence" value="ECO:0007669"/>
    <property type="project" value="InterPro"/>
</dbReference>
<evidence type="ECO:0000256" key="14">
    <source>
        <dbReference type="ARBA" id="ARBA00023316"/>
    </source>
</evidence>
<dbReference type="Pfam" id="PF00905">
    <property type="entry name" value="Transpeptidase"/>
    <property type="match status" value="1"/>
</dbReference>
<dbReference type="AlphaFoldDB" id="A0A380C9S5"/>
<dbReference type="OrthoDB" id="9766909at2"/>
<evidence type="ECO:0000313" key="19">
    <source>
        <dbReference type="EMBL" id="SUJ15008.1"/>
    </source>
</evidence>
<evidence type="ECO:0000256" key="13">
    <source>
        <dbReference type="ARBA" id="ARBA00023268"/>
    </source>
</evidence>
<dbReference type="InterPro" id="IPR050396">
    <property type="entry name" value="Glycosyltr_51/Transpeptidase"/>
</dbReference>
<evidence type="ECO:0000256" key="5">
    <source>
        <dbReference type="ARBA" id="ARBA00022645"/>
    </source>
</evidence>
<feature type="domain" description="Penicillin-binding protein transpeptidase" evidence="17">
    <location>
        <begin position="347"/>
        <end position="592"/>
    </location>
</feature>
<dbReference type="SUPFAM" id="SSF53955">
    <property type="entry name" value="Lysozyme-like"/>
    <property type="match status" value="1"/>
</dbReference>
<evidence type="ECO:0000256" key="10">
    <source>
        <dbReference type="ARBA" id="ARBA00022960"/>
    </source>
</evidence>
<reference evidence="19 20" key="1">
    <citation type="submission" date="2018-06" db="EMBL/GenBank/DDBJ databases">
        <authorList>
            <consortium name="Pathogen Informatics"/>
            <person name="Doyle S."/>
        </authorList>
    </citation>
    <scope>NUCLEOTIDE SEQUENCE [LARGE SCALE GENOMIC DNA]</scope>
    <source>
        <strain evidence="20">ATCC 11859 / DSM 33 / NCIB 8841 / NCTC 4822</strain>
    </source>
</reference>
<evidence type="ECO:0000256" key="1">
    <source>
        <dbReference type="ARBA" id="ARBA00004236"/>
    </source>
</evidence>
<dbReference type="GO" id="GO:0009002">
    <property type="term" value="F:serine-type D-Ala-D-Ala carboxypeptidase activity"/>
    <property type="evidence" value="ECO:0007669"/>
    <property type="project" value="UniProtKB-EC"/>
</dbReference>
<keyword evidence="5" id="KW-0121">Carboxypeptidase</keyword>
<dbReference type="Pfam" id="PF00912">
    <property type="entry name" value="Transgly"/>
    <property type="match status" value="1"/>
</dbReference>
<comment type="subcellular location">
    <subcellularLocation>
        <location evidence="1">Cell membrane</location>
    </subcellularLocation>
</comment>
<dbReference type="GO" id="GO:0008955">
    <property type="term" value="F:peptidoglycan glycosyltransferase activity"/>
    <property type="evidence" value="ECO:0007669"/>
    <property type="project" value="UniProtKB-EC"/>
</dbReference>
<evidence type="ECO:0000256" key="11">
    <source>
        <dbReference type="ARBA" id="ARBA00022984"/>
    </source>
</evidence>
<keyword evidence="11" id="KW-0573">Peptidoglycan synthesis</keyword>
<evidence type="ECO:0000256" key="2">
    <source>
        <dbReference type="ARBA" id="ARBA00007090"/>
    </source>
</evidence>
<dbReference type="InterPro" id="IPR001460">
    <property type="entry name" value="PCN-bd_Tpept"/>
</dbReference>
<feature type="domain" description="Glycosyl transferase family 51" evidence="18">
    <location>
        <begin position="60"/>
        <end position="235"/>
    </location>
</feature>
<dbReference type="InterPro" id="IPR036950">
    <property type="entry name" value="PBP_transglycosylase"/>
</dbReference>
<evidence type="ECO:0000256" key="7">
    <source>
        <dbReference type="ARBA" id="ARBA00022676"/>
    </source>
</evidence>
<keyword evidence="8" id="KW-0808">Transferase</keyword>
<evidence type="ECO:0000259" key="18">
    <source>
        <dbReference type="Pfam" id="PF00912"/>
    </source>
</evidence>
<dbReference type="InterPro" id="IPR012338">
    <property type="entry name" value="Beta-lactam/transpept-like"/>
</dbReference>
<evidence type="ECO:0000256" key="6">
    <source>
        <dbReference type="ARBA" id="ARBA00022670"/>
    </source>
</evidence>
<evidence type="ECO:0000256" key="4">
    <source>
        <dbReference type="ARBA" id="ARBA00022475"/>
    </source>
</evidence>
<dbReference type="InterPro" id="IPR001264">
    <property type="entry name" value="Glyco_trans_51"/>
</dbReference>
<dbReference type="FunFam" id="1.10.3810.10:FF:000001">
    <property type="entry name" value="Penicillin-binding protein 1A"/>
    <property type="match status" value="1"/>
</dbReference>
<comment type="similarity">
    <text evidence="3">In the N-terminal section; belongs to the glycosyltransferase 51 family.</text>
</comment>
<evidence type="ECO:0000256" key="9">
    <source>
        <dbReference type="ARBA" id="ARBA00022801"/>
    </source>
</evidence>
<dbReference type="InterPro" id="IPR023346">
    <property type="entry name" value="Lysozyme-like_dom_sf"/>
</dbReference>
<organism evidence="19 20">
    <name type="scientific">Sporosarcina pasteurii</name>
    <name type="common">Bacillus pasteurii</name>
    <dbReference type="NCBI Taxonomy" id="1474"/>
    <lineage>
        <taxon>Bacteria</taxon>
        <taxon>Bacillati</taxon>
        <taxon>Bacillota</taxon>
        <taxon>Bacilli</taxon>
        <taxon>Bacillales</taxon>
        <taxon>Caryophanaceae</taxon>
        <taxon>Sporosarcina</taxon>
    </lineage>
</organism>
<gene>
    <name evidence="19" type="primary">pbpD</name>
    <name evidence="19" type="ORF">NCTC4822_02542</name>
</gene>
<evidence type="ECO:0000256" key="8">
    <source>
        <dbReference type="ARBA" id="ARBA00022679"/>
    </source>
</evidence>
<dbReference type="RefSeq" id="WP_115362662.1">
    <property type="nucleotide sequence ID" value="NZ_CP038012.1"/>
</dbReference>
<evidence type="ECO:0000256" key="15">
    <source>
        <dbReference type="ARBA" id="ARBA00034000"/>
    </source>
</evidence>
<dbReference type="GO" id="GO:0009252">
    <property type="term" value="P:peptidoglycan biosynthetic process"/>
    <property type="evidence" value="ECO:0007669"/>
    <property type="project" value="UniProtKB-KW"/>
</dbReference>
<evidence type="ECO:0000256" key="3">
    <source>
        <dbReference type="ARBA" id="ARBA00007739"/>
    </source>
</evidence>
<comment type="similarity">
    <text evidence="2">In the C-terminal section; belongs to the transpeptidase family.</text>
</comment>
<keyword evidence="10" id="KW-0133">Cell shape</keyword>
<evidence type="ECO:0000313" key="20">
    <source>
        <dbReference type="Proteomes" id="UP000254519"/>
    </source>
</evidence>
<protein>
    <submittedName>
        <fullName evidence="19">Penicillin-binding protein 4</fullName>
    </submittedName>
</protein>
<comment type="catalytic activity">
    <reaction evidence="15">
        <text>Preferential cleavage: (Ac)2-L-Lys-D-Ala-|-D-Ala. Also transpeptidation of peptidyl-alanyl moieties that are N-acyl substituents of D-alanine.</text>
        <dbReference type="EC" id="3.4.16.4"/>
    </reaction>
</comment>
<keyword evidence="12" id="KW-0472">Membrane</keyword>
<keyword evidence="13" id="KW-0511">Multifunctional enzyme</keyword>
<dbReference type="PANTHER" id="PTHR32282:SF11">
    <property type="entry name" value="PENICILLIN-BINDING PROTEIN 1B"/>
    <property type="match status" value="1"/>
</dbReference>